<protein>
    <recommendedName>
        <fullName evidence="3">Butirosin biosynthesis protein H-like</fullName>
    </recommendedName>
</protein>
<reference evidence="1 2" key="1">
    <citation type="submission" date="2018-06" db="EMBL/GenBank/DDBJ databases">
        <title>Freshwater and sediment microbial communities from various areas in North America, analyzing microbe dynamics in response to fracking.</title>
        <authorList>
            <person name="Lamendella R."/>
        </authorList>
    </citation>
    <scope>NUCLEOTIDE SEQUENCE [LARGE SCALE GENOMIC DNA]</scope>
    <source>
        <strain evidence="1 2">NG-13</strain>
    </source>
</reference>
<name>A0ABX9BER8_9BACL</name>
<organism evidence="1 2">
    <name type="scientific">Paenibacillus pabuli</name>
    <dbReference type="NCBI Taxonomy" id="1472"/>
    <lineage>
        <taxon>Bacteria</taxon>
        <taxon>Bacillati</taxon>
        <taxon>Bacillota</taxon>
        <taxon>Bacilli</taxon>
        <taxon>Bacillales</taxon>
        <taxon>Paenibacillaceae</taxon>
        <taxon>Paenibacillus</taxon>
    </lineage>
</organism>
<dbReference type="EMBL" id="QLLI01000014">
    <property type="protein sequence ID" value="RAI89563.1"/>
    <property type="molecule type" value="Genomic_DNA"/>
</dbReference>
<comment type="caution">
    <text evidence="1">The sequence shown here is derived from an EMBL/GenBank/DDBJ whole genome shotgun (WGS) entry which is preliminary data.</text>
</comment>
<dbReference type="Proteomes" id="UP000248827">
    <property type="component" value="Unassembled WGS sequence"/>
</dbReference>
<evidence type="ECO:0000313" key="2">
    <source>
        <dbReference type="Proteomes" id="UP000248827"/>
    </source>
</evidence>
<evidence type="ECO:0000313" key="1">
    <source>
        <dbReference type="EMBL" id="RAI89563.1"/>
    </source>
</evidence>
<accession>A0ABX9BER8</accession>
<evidence type="ECO:0008006" key="3">
    <source>
        <dbReference type="Google" id="ProtNLM"/>
    </source>
</evidence>
<keyword evidence="2" id="KW-1185">Reference proteome</keyword>
<sequence length="352" mass="41945">MQSIQLPLKPPLTRAYLHNAYQLSILGNNNETQEWVFMNYIQLISQIGNHKNPVTFYLPDNTSNEYSILTPWFDYSAITRDFIKHLNLNFGDLIRNAILHKNYVFLYVNEKYIPETAWNTKGMDYNYQILLHGYDETTNKVSIFTYDSNRRLNTRTIHITELEKSYFDNNYKDEKNENKIFFIKLRDKIGFDLNFNLEYIIAQLVHYRDEKSIMYSVLDQNSNYRYGLAVYESVIENFTYALKEHDKEVRYTLITPIHLLMEHKKIMLGRLRYIEEQHPNLDLSSYISEFSDLKDSLLILRNYALKYEMTYNPRIIDKSIAAIKDIKDREKNLLTLLINDLSESNIKKGRVI</sequence>
<gene>
    <name evidence="1" type="ORF">DET54_11431</name>
</gene>
<proteinExistence type="predicted"/>